<dbReference type="InterPro" id="IPR006439">
    <property type="entry name" value="HAD-SF_hydro_IA"/>
</dbReference>
<evidence type="ECO:0000313" key="1">
    <source>
        <dbReference type="EMBL" id="MDY0394958.1"/>
    </source>
</evidence>
<comment type="caution">
    <text evidence="1">The sequence shown here is derived from an EMBL/GenBank/DDBJ whole genome shotgun (WGS) entry which is preliminary data.</text>
</comment>
<dbReference type="NCBIfam" id="TIGR01549">
    <property type="entry name" value="HAD-SF-IA-v1"/>
    <property type="match status" value="1"/>
</dbReference>
<protein>
    <submittedName>
        <fullName evidence="1">HAD family phosphatase</fullName>
    </submittedName>
</protein>
<dbReference type="Pfam" id="PF13419">
    <property type="entry name" value="HAD_2"/>
    <property type="match status" value="1"/>
</dbReference>
<dbReference type="InterPro" id="IPR036412">
    <property type="entry name" value="HAD-like_sf"/>
</dbReference>
<dbReference type="PANTHER" id="PTHR18901:SF38">
    <property type="entry name" value="PSEUDOURIDINE-5'-PHOSPHATASE"/>
    <property type="match status" value="1"/>
</dbReference>
<dbReference type="InterPro" id="IPR041492">
    <property type="entry name" value="HAD_2"/>
</dbReference>
<sequence>MKEIDLVVFDMDGLLFETEKSYYEALRAAMESFGFDFAFETYQQMIGISDKETDEALQKICGPGFSTVPLWEENNRQFDLLLEKKGLGIKPGAERLLDVLDQLGIAKCIASSNNKAAIERYLHVSGMGDRFEFYVSADDVARAKPDPDIFLTACRKAGAAAEKTLVLEDSLNGLRAAKAAGINCIVVPDLLAPDEEMRRNAYDIVDSLDEVIPFIERAREPRG</sequence>
<dbReference type="SFLD" id="SFLDS00003">
    <property type="entry name" value="Haloacid_Dehalogenase"/>
    <property type="match status" value="1"/>
</dbReference>
<gene>
    <name evidence="1" type="ORF">RWE15_11595</name>
</gene>
<name>A0ABU5C6L0_9BACI</name>
<organism evidence="1 2">
    <name type="scientific">Tigheibacillus halophilus</name>
    <dbReference type="NCBI Taxonomy" id="361280"/>
    <lineage>
        <taxon>Bacteria</taxon>
        <taxon>Bacillati</taxon>
        <taxon>Bacillota</taxon>
        <taxon>Bacilli</taxon>
        <taxon>Bacillales</taxon>
        <taxon>Bacillaceae</taxon>
        <taxon>Tigheibacillus</taxon>
    </lineage>
</organism>
<dbReference type="Gene3D" id="3.40.50.1000">
    <property type="entry name" value="HAD superfamily/HAD-like"/>
    <property type="match status" value="1"/>
</dbReference>
<dbReference type="RefSeq" id="WP_390355661.1">
    <property type="nucleotide sequence ID" value="NZ_JBHUIZ010000010.1"/>
</dbReference>
<proteinExistence type="predicted"/>
<dbReference type="PRINTS" id="PR00413">
    <property type="entry name" value="HADHALOGNASE"/>
</dbReference>
<dbReference type="Proteomes" id="UP001281447">
    <property type="component" value="Unassembled WGS sequence"/>
</dbReference>
<reference evidence="1 2" key="1">
    <citation type="submission" date="2023-10" db="EMBL/GenBank/DDBJ databases">
        <title>Virgibacillus halophilus 5B73C genome.</title>
        <authorList>
            <person name="Miliotis G."/>
            <person name="Sengupta P."/>
            <person name="Hameed A."/>
            <person name="Chuvochina M."/>
            <person name="Mcdonagh F."/>
            <person name="Simpson A.C."/>
            <person name="Singh N.K."/>
            <person name="Rekha P.D."/>
            <person name="Raman K."/>
            <person name="Hugenholtz P."/>
            <person name="Venkateswaran K."/>
        </authorList>
    </citation>
    <scope>NUCLEOTIDE SEQUENCE [LARGE SCALE GENOMIC DNA]</scope>
    <source>
        <strain evidence="1 2">5B73C</strain>
    </source>
</reference>
<dbReference type="SFLD" id="SFLDG01129">
    <property type="entry name" value="C1.5:_HAD__Beta-PGM__Phosphata"/>
    <property type="match status" value="1"/>
</dbReference>
<accession>A0ABU5C6L0</accession>
<keyword evidence="2" id="KW-1185">Reference proteome</keyword>
<evidence type="ECO:0000313" key="2">
    <source>
        <dbReference type="Proteomes" id="UP001281447"/>
    </source>
</evidence>
<dbReference type="InterPro" id="IPR023214">
    <property type="entry name" value="HAD_sf"/>
</dbReference>
<dbReference type="SUPFAM" id="SSF56784">
    <property type="entry name" value="HAD-like"/>
    <property type="match status" value="1"/>
</dbReference>
<dbReference type="SFLD" id="SFLDG01135">
    <property type="entry name" value="C1.5.6:_HAD__Beta-PGM__Phospha"/>
    <property type="match status" value="1"/>
</dbReference>
<dbReference type="NCBIfam" id="TIGR01509">
    <property type="entry name" value="HAD-SF-IA-v3"/>
    <property type="match status" value="1"/>
</dbReference>
<dbReference type="PANTHER" id="PTHR18901">
    <property type="entry name" value="2-DEOXYGLUCOSE-6-PHOSPHATE PHOSPHATASE 2"/>
    <property type="match status" value="1"/>
</dbReference>
<dbReference type="Gene3D" id="1.10.150.240">
    <property type="entry name" value="Putative phosphatase, domain 2"/>
    <property type="match status" value="1"/>
</dbReference>
<dbReference type="InterPro" id="IPR023198">
    <property type="entry name" value="PGP-like_dom2"/>
</dbReference>
<dbReference type="EMBL" id="JAWDIP010000003">
    <property type="protein sequence ID" value="MDY0394958.1"/>
    <property type="molecule type" value="Genomic_DNA"/>
</dbReference>